<dbReference type="Proteomes" id="UP000524535">
    <property type="component" value="Unassembled WGS sequence"/>
</dbReference>
<protein>
    <submittedName>
        <fullName evidence="4">Uncharacterized protein</fullName>
    </submittedName>
</protein>
<feature type="region of interest" description="Disordered" evidence="1">
    <location>
        <begin position="26"/>
        <end position="50"/>
    </location>
</feature>
<comment type="caution">
    <text evidence="4">The sequence shown here is derived from an EMBL/GenBank/DDBJ whole genome shotgun (WGS) entry which is preliminary data.</text>
</comment>
<keyword evidence="6" id="KW-1185">Reference proteome</keyword>
<name>A0A7W6UYV0_9HYPH</name>
<evidence type="ECO:0000313" key="7">
    <source>
        <dbReference type="Proteomes" id="UP000576087"/>
    </source>
</evidence>
<evidence type="ECO:0000313" key="3">
    <source>
        <dbReference type="EMBL" id="MBB4411370.1"/>
    </source>
</evidence>
<dbReference type="EMBL" id="JACIHM010000002">
    <property type="protein sequence ID" value="MBB4446059.1"/>
    <property type="molecule type" value="Genomic_DNA"/>
</dbReference>
<evidence type="ECO:0000313" key="5">
    <source>
        <dbReference type="Proteomes" id="UP000520770"/>
    </source>
</evidence>
<evidence type="ECO:0000313" key="6">
    <source>
        <dbReference type="Proteomes" id="UP000524535"/>
    </source>
</evidence>
<dbReference type="EMBL" id="JACIGY010000002">
    <property type="protein sequence ID" value="MBB4411370.1"/>
    <property type="molecule type" value="Genomic_DNA"/>
</dbReference>
<evidence type="ECO:0000313" key="4">
    <source>
        <dbReference type="EMBL" id="MBB4446059.1"/>
    </source>
</evidence>
<feature type="compositionally biased region" description="Basic and acidic residues" evidence="1">
    <location>
        <begin position="27"/>
        <end position="36"/>
    </location>
</feature>
<reference evidence="5 6" key="1">
    <citation type="submission" date="2020-08" db="EMBL/GenBank/DDBJ databases">
        <title>Genomic Encyclopedia of Type Strains, Phase IV (KMG-V): Genome sequencing to study the core and pangenomes of soil and plant-associated prokaryotes.</title>
        <authorList>
            <person name="Whitman W."/>
        </authorList>
    </citation>
    <scope>NUCLEOTIDE SEQUENCE [LARGE SCALE GENOMIC DNA]</scope>
    <source>
        <strain evidence="3 6">SEMIA 444</strain>
        <strain evidence="2 5">SEMIA 448</strain>
        <strain evidence="4 7">SEMIA 452</strain>
    </source>
</reference>
<dbReference type="EMBL" id="JACIGW010000002">
    <property type="protein sequence ID" value="MBB4348133.1"/>
    <property type="molecule type" value="Genomic_DNA"/>
</dbReference>
<dbReference type="AlphaFoldDB" id="A0A7W6UYV0"/>
<evidence type="ECO:0000313" key="2">
    <source>
        <dbReference type="EMBL" id="MBB4348133.1"/>
    </source>
</evidence>
<evidence type="ECO:0000256" key="1">
    <source>
        <dbReference type="SAM" id="MobiDB-lite"/>
    </source>
</evidence>
<proteinExistence type="predicted"/>
<gene>
    <name evidence="3" type="ORF">GGE31_001875</name>
    <name evidence="2" type="ORF">GGE33_001875</name>
    <name evidence="4" type="ORF">GGE35_001875</name>
</gene>
<dbReference type="Proteomes" id="UP000576087">
    <property type="component" value="Unassembled WGS sequence"/>
</dbReference>
<organism evidence="4 7">
    <name type="scientific">Aliirhizobium cellulosilyticum</name>
    <dbReference type="NCBI Taxonomy" id="393664"/>
    <lineage>
        <taxon>Bacteria</taxon>
        <taxon>Pseudomonadati</taxon>
        <taxon>Pseudomonadota</taxon>
        <taxon>Alphaproteobacteria</taxon>
        <taxon>Hyphomicrobiales</taxon>
        <taxon>Rhizobiaceae</taxon>
        <taxon>Aliirhizobium</taxon>
    </lineage>
</organism>
<dbReference type="Proteomes" id="UP000520770">
    <property type="component" value="Unassembled WGS sequence"/>
</dbReference>
<sequence length="50" mass="5457">MRSIFSPLRTLRENLRQINAAVNASREFSEASRTRGEAIGSVSPLSGIPL</sequence>
<accession>A0A7W6UYV0</accession>